<dbReference type="Gene3D" id="1.10.510.10">
    <property type="entry name" value="Transferase(Phosphotransferase) domain 1"/>
    <property type="match status" value="1"/>
</dbReference>
<comment type="catalytic activity">
    <reaction evidence="6">
        <text>L-threonyl-[protein] + ATP = O-phospho-L-threonyl-[protein] + ADP + H(+)</text>
        <dbReference type="Rhea" id="RHEA:46608"/>
        <dbReference type="Rhea" id="RHEA-COMP:11060"/>
        <dbReference type="Rhea" id="RHEA-COMP:11605"/>
        <dbReference type="ChEBI" id="CHEBI:15378"/>
        <dbReference type="ChEBI" id="CHEBI:30013"/>
        <dbReference type="ChEBI" id="CHEBI:30616"/>
        <dbReference type="ChEBI" id="CHEBI:61977"/>
        <dbReference type="ChEBI" id="CHEBI:456216"/>
        <dbReference type="EC" id="2.7.11.1"/>
    </reaction>
</comment>
<evidence type="ECO:0000256" key="6">
    <source>
        <dbReference type="ARBA" id="ARBA00047899"/>
    </source>
</evidence>
<dbReference type="InterPro" id="IPR000719">
    <property type="entry name" value="Prot_kinase_dom"/>
</dbReference>
<comment type="catalytic activity">
    <reaction evidence="7">
        <text>L-seryl-[protein] + ATP = O-phospho-L-seryl-[protein] + ADP + H(+)</text>
        <dbReference type="Rhea" id="RHEA:17989"/>
        <dbReference type="Rhea" id="RHEA-COMP:9863"/>
        <dbReference type="Rhea" id="RHEA-COMP:11604"/>
        <dbReference type="ChEBI" id="CHEBI:15378"/>
        <dbReference type="ChEBI" id="CHEBI:29999"/>
        <dbReference type="ChEBI" id="CHEBI:30616"/>
        <dbReference type="ChEBI" id="CHEBI:83421"/>
        <dbReference type="ChEBI" id="CHEBI:456216"/>
        <dbReference type="EC" id="2.7.11.1"/>
    </reaction>
</comment>
<dbReference type="AlphaFoldDB" id="I1ZIK5"/>
<reference evidence="9" key="1">
    <citation type="journal article" date="2012" name="Genes Dev.">
        <title>A molecular wound response program associated with regeneration initiation in planarians.</title>
        <authorList>
            <person name="Wenemoser D."/>
            <person name="Lapan S.W."/>
            <person name="Wilkinson A.W."/>
            <person name="Bell G.W."/>
            <person name="Reddien P.W."/>
        </authorList>
    </citation>
    <scope>NUCLEOTIDE SEQUENCE</scope>
</reference>
<proteinExistence type="evidence at transcript level"/>
<evidence type="ECO:0000256" key="4">
    <source>
        <dbReference type="ARBA" id="ARBA00022777"/>
    </source>
</evidence>
<dbReference type="PANTHER" id="PTHR24350">
    <property type="entry name" value="SERINE/THREONINE-PROTEIN KINASE IAL-RELATED"/>
    <property type="match status" value="1"/>
</dbReference>
<accession>I1ZIK5</accession>
<keyword evidence="3" id="KW-0547">Nucleotide-binding</keyword>
<keyword evidence="1" id="KW-0723">Serine/threonine-protein kinase</keyword>
<feature type="domain" description="Protein kinase" evidence="8">
    <location>
        <begin position="1"/>
        <end position="109"/>
    </location>
</feature>
<dbReference type="SUPFAM" id="SSF56112">
    <property type="entry name" value="Protein kinase-like (PK-like)"/>
    <property type="match status" value="1"/>
</dbReference>
<evidence type="ECO:0000256" key="2">
    <source>
        <dbReference type="ARBA" id="ARBA00022679"/>
    </source>
</evidence>
<keyword evidence="4 9" id="KW-0418">Kinase</keyword>
<dbReference type="SMART" id="SM00220">
    <property type="entry name" value="S_TKc"/>
    <property type="match status" value="1"/>
</dbReference>
<evidence type="ECO:0000259" key="8">
    <source>
        <dbReference type="PROSITE" id="PS50011"/>
    </source>
</evidence>
<name>I1ZIK5_SCHMD</name>
<feature type="non-terminal residue" evidence="9">
    <location>
        <position position="1"/>
    </location>
</feature>
<dbReference type="GO" id="GO:0005524">
    <property type="term" value="F:ATP binding"/>
    <property type="evidence" value="ECO:0007669"/>
    <property type="project" value="UniProtKB-KW"/>
</dbReference>
<dbReference type="InterPro" id="IPR030616">
    <property type="entry name" value="Aur-like"/>
</dbReference>
<evidence type="ECO:0000256" key="1">
    <source>
        <dbReference type="ARBA" id="ARBA00022527"/>
    </source>
</evidence>
<evidence type="ECO:0000256" key="3">
    <source>
        <dbReference type="ARBA" id="ARBA00022741"/>
    </source>
</evidence>
<sequence length="126" mass="15056">LTVAIIYFHIRRKTMCGTLDYLPPEIVNYKEYDEKIDHWMTGILLYEMLHGCPPFERANKQETYAAIRGNTIKFRSDIVLEARDLITRILKLRATERLSFPEIQNHPWMLKYVSKVELKKMRPDQK</sequence>
<dbReference type="PROSITE" id="PS50011">
    <property type="entry name" value="PROTEIN_KINASE_DOM"/>
    <property type="match status" value="1"/>
</dbReference>
<protein>
    <submittedName>
        <fullName evidence="9">Aurora kinase-2</fullName>
    </submittedName>
</protein>
<keyword evidence="2" id="KW-0808">Transferase</keyword>
<evidence type="ECO:0000256" key="7">
    <source>
        <dbReference type="ARBA" id="ARBA00048679"/>
    </source>
</evidence>
<dbReference type="EMBL" id="JX010616">
    <property type="protein sequence ID" value="AFJ24859.1"/>
    <property type="molecule type" value="mRNA"/>
</dbReference>
<evidence type="ECO:0000256" key="5">
    <source>
        <dbReference type="ARBA" id="ARBA00022840"/>
    </source>
</evidence>
<keyword evidence="5" id="KW-0067">ATP-binding</keyword>
<dbReference type="Pfam" id="PF00069">
    <property type="entry name" value="Pkinase"/>
    <property type="match status" value="1"/>
</dbReference>
<organism evidence="9">
    <name type="scientific">Schmidtea mediterranea</name>
    <name type="common">Freshwater planarian flatworm</name>
    <dbReference type="NCBI Taxonomy" id="79327"/>
    <lineage>
        <taxon>Eukaryota</taxon>
        <taxon>Metazoa</taxon>
        <taxon>Spiralia</taxon>
        <taxon>Lophotrochozoa</taxon>
        <taxon>Platyhelminthes</taxon>
        <taxon>Rhabditophora</taxon>
        <taxon>Seriata</taxon>
        <taxon>Tricladida</taxon>
        <taxon>Continenticola</taxon>
        <taxon>Geoplanoidea</taxon>
        <taxon>Dugesiidae</taxon>
        <taxon>Schmidtea</taxon>
    </lineage>
</organism>
<dbReference type="GO" id="GO:0004674">
    <property type="term" value="F:protein serine/threonine kinase activity"/>
    <property type="evidence" value="ECO:0007669"/>
    <property type="project" value="UniProtKB-KW"/>
</dbReference>
<evidence type="ECO:0000313" key="9">
    <source>
        <dbReference type="EMBL" id="AFJ24859.1"/>
    </source>
</evidence>
<dbReference type="InterPro" id="IPR011009">
    <property type="entry name" value="Kinase-like_dom_sf"/>
</dbReference>